<comment type="caution">
    <text evidence="8">The sequence shown here is derived from an EMBL/GenBank/DDBJ whole genome shotgun (WGS) entry which is preliminary data.</text>
</comment>
<feature type="non-terminal residue" evidence="8">
    <location>
        <position position="465"/>
    </location>
</feature>
<comment type="subcellular location">
    <subcellularLocation>
        <location evidence="6">Cell membrane</location>
        <topology evidence="6">Multi-pass membrane protein</topology>
    </subcellularLocation>
    <subcellularLocation>
        <location evidence="1">Membrane</location>
        <topology evidence="1">Multi-pass membrane protein</topology>
    </subcellularLocation>
</comment>
<keyword evidence="3 6" id="KW-0812">Transmembrane</keyword>
<dbReference type="GO" id="GO:0005886">
    <property type="term" value="C:plasma membrane"/>
    <property type="evidence" value="ECO:0007669"/>
    <property type="project" value="UniProtKB-SubCell"/>
</dbReference>
<dbReference type="Pfam" id="PF04515">
    <property type="entry name" value="Choline_transpo"/>
    <property type="match status" value="1"/>
</dbReference>
<feature type="transmembrane region" description="Helical" evidence="6">
    <location>
        <begin position="145"/>
        <end position="173"/>
    </location>
</feature>
<sequence>ASGSVRLALRHCLTSSFGSVAFAAAVLAVLRAVRRVMEDAARRNVICCIINCIVQPMLALAEQFTRFATIAAAITGDAFVPAAKTVFGTLKRNLLQTYSLWCACRRALHTWVPDAVLHVAVLLMSLTWSGIVFFATYAANKKLEGVWGIAFAVAAVSFLCMYYVLLFVAGLLLDVVNTLYICYALDKDQRRCTHPEIHALYNQAGRPVALQAGRGRYSGERQHQVLLEAVLPKEMIKQLKEEDSAAYMKPRILPADTPADVLLGMMRELMDGTMPDLRDVVFIRTALMRNMDVYRPLNLKNYLRGSSLDNDVVRALMRQLGTGRENEDGGSNYGGGDDGCRELDSIDDDCDGDGIDSSASPCVTVSATLQLIMTTQPHTLRVGSETYSVDESAPLDGEREPPMEPSSERAGSGRELRGGGTGSGNSRWRSRKSGAAVQVVVSGNARSSSSSAPPPLVLQASVVEE</sequence>
<dbReference type="InterPro" id="IPR007603">
    <property type="entry name" value="Choline_transptr-like"/>
</dbReference>
<evidence type="ECO:0000256" key="7">
    <source>
        <dbReference type="SAM" id="MobiDB-lite"/>
    </source>
</evidence>
<evidence type="ECO:0000256" key="1">
    <source>
        <dbReference type="ARBA" id="ARBA00004141"/>
    </source>
</evidence>
<accession>A0A2J7ZJE6</accession>
<evidence type="ECO:0000256" key="4">
    <source>
        <dbReference type="ARBA" id="ARBA00022989"/>
    </source>
</evidence>
<keyword evidence="5 6" id="KW-0472">Membrane</keyword>
<keyword evidence="9" id="KW-1185">Reference proteome</keyword>
<keyword evidence="4 6" id="KW-1133">Transmembrane helix</keyword>
<evidence type="ECO:0000256" key="5">
    <source>
        <dbReference type="ARBA" id="ARBA00023136"/>
    </source>
</evidence>
<dbReference type="GO" id="GO:0022857">
    <property type="term" value="F:transmembrane transporter activity"/>
    <property type="evidence" value="ECO:0007669"/>
    <property type="project" value="UniProtKB-UniRule"/>
</dbReference>
<dbReference type="OrthoDB" id="420519at2759"/>
<evidence type="ECO:0000313" key="8">
    <source>
        <dbReference type="EMBL" id="PNH00388.1"/>
    </source>
</evidence>
<comment type="similarity">
    <text evidence="2 6">Belongs to the CTL (choline transporter-like) family.</text>
</comment>
<comment type="caution">
    <text evidence="6">Lacks conserved residue(s) required for the propagation of feature annotation.</text>
</comment>
<evidence type="ECO:0000256" key="6">
    <source>
        <dbReference type="RuleBase" id="RU368066"/>
    </source>
</evidence>
<evidence type="ECO:0000313" key="9">
    <source>
        <dbReference type="Proteomes" id="UP000236333"/>
    </source>
</evidence>
<feature type="non-terminal residue" evidence="8">
    <location>
        <position position="1"/>
    </location>
</feature>
<comment type="function">
    <text evidence="6">Choline transporter.</text>
</comment>
<organism evidence="8 9">
    <name type="scientific">Tetrabaena socialis</name>
    <dbReference type="NCBI Taxonomy" id="47790"/>
    <lineage>
        <taxon>Eukaryota</taxon>
        <taxon>Viridiplantae</taxon>
        <taxon>Chlorophyta</taxon>
        <taxon>core chlorophytes</taxon>
        <taxon>Chlorophyceae</taxon>
        <taxon>CS clade</taxon>
        <taxon>Chlamydomonadales</taxon>
        <taxon>Tetrabaenaceae</taxon>
        <taxon>Tetrabaena</taxon>
    </lineage>
</organism>
<feature type="compositionally biased region" description="Low complexity" evidence="7">
    <location>
        <begin position="439"/>
        <end position="465"/>
    </location>
</feature>
<dbReference type="PANTHER" id="PTHR12385">
    <property type="entry name" value="CHOLINE TRANSPORTER-LIKE (SLC FAMILY 44)"/>
    <property type="match status" value="1"/>
</dbReference>
<feature type="region of interest" description="Disordered" evidence="7">
    <location>
        <begin position="382"/>
        <end position="465"/>
    </location>
</feature>
<evidence type="ECO:0000256" key="2">
    <source>
        <dbReference type="ARBA" id="ARBA00007168"/>
    </source>
</evidence>
<dbReference type="PANTHER" id="PTHR12385:SF98">
    <property type="entry name" value="CHOLINE TRANSPORTER-LIKE PROTEIN"/>
    <property type="match status" value="1"/>
</dbReference>
<feature type="transmembrane region" description="Helical" evidence="6">
    <location>
        <begin position="115"/>
        <end position="139"/>
    </location>
</feature>
<name>A0A2J7ZJE6_9CHLO</name>
<dbReference type="EMBL" id="PGGS01001445">
    <property type="protein sequence ID" value="PNH00388.1"/>
    <property type="molecule type" value="Genomic_DNA"/>
</dbReference>
<feature type="transmembrane region" description="Helical" evidence="6">
    <location>
        <begin position="13"/>
        <end position="33"/>
    </location>
</feature>
<evidence type="ECO:0000256" key="3">
    <source>
        <dbReference type="ARBA" id="ARBA00022692"/>
    </source>
</evidence>
<reference evidence="8 9" key="1">
    <citation type="journal article" date="2017" name="Mol. Biol. Evol.">
        <title>The 4-celled Tetrabaena socialis nuclear genome reveals the essential components for genetic control of cell number at the origin of multicellularity in the volvocine lineage.</title>
        <authorList>
            <person name="Featherston J."/>
            <person name="Arakaki Y."/>
            <person name="Hanschen E.R."/>
            <person name="Ferris P.J."/>
            <person name="Michod R.E."/>
            <person name="Olson B.J.S.C."/>
            <person name="Nozaki H."/>
            <person name="Durand P.M."/>
        </authorList>
    </citation>
    <scope>NUCLEOTIDE SEQUENCE [LARGE SCALE GENOMIC DNA]</scope>
    <source>
        <strain evidence="8 9">NIES-571</strain>
    </source>
</reference>
<gene>
    <name evidence="8" type="ORF">TSOC_013788</name>
</gene>
<dbReference type="AlphaFoldDB" id="A0A2J7ZJE6"/>
<protein>
    <recommendedName>
        <fullName evidence="6">Choline transporter-like protein</fullName>
    </recommendedName>
</protein>
<proteinExistence type="inferred from homology"/>
<dbReference type="Proteomes" id="UP000236333">
    <property type="component" value="Unassembled WGS sequence"/>
</dbReference>